<sequence>MAIRSRLVELLAKDEPAFGGLIHSGDISGARKMGDSTFDFLVVDMEHEGFDMPRFGDTLQWLMSRRRMEKTGSIYPSPTPIVRLPHTAADSSLWIAQQALDYGALGVVLPYTETAEQVERMVRAMRYPREQADGSLFGERRVWPKAALRYWGCSTFEEYLELSDLWPVGPTGENVLIAMVATPAALANIDEIAAVPGLSGILFGAKHAWSALGRWAPIDLDHEDLEMFRNSVLKACLANGIAAGCSLSAIPPGQSAGVVDHDFMLRRVDDGFRFFLTQGAGRPDLEALRRA</sequence>
<dbReference type="SUPFAM" id="SSF51621">
    <property type="entry name" value="Phosphoenolpyruvate/pyruvate domain"/>
    <property type="match status" value="1"/>
</dbReference>
<evidence type="ECO:0000259" key="4">
    <source>
        <dbReference type="Pfam" id="PF03328"/>
    </source>
</evidence>
<keyword evidence="2" id="KW-0479">Metal-binding</keyword>
<dbReference type="PANTHER" id="PTHR30502">
    <property type="entry name" value="2-KETO-3-DEOXY-L-RHAMNONATE ALDOLASE"/>
    <property type="match status" value="1"/>
</dbReference>
<keyword evidence="3 5" id="KW-0456">Lyase</keyword>
<dbReference type="Gene3D" id="3.20.20.60">
    <property type="entry name" value="Phosphoenolpyruvate-binding domains"/>
    <property type="match status" value="1"/>
</dbReference>
<protein>
    <submittedName>
        <fullName evidence="5">Putative 4-hydroxy-2-oxovalerate aldolase</fullName>
        <ecNumber evidence="5">4.1.3.39</ecNumber>
    </submittedName>
</protein>
<dbReference type="EMBL" id="CZKA01000045">
    <property type="protein sequence ID" value="CUR58461.1"/>
    <property type="molecule type" value="Genomic_DNA"/>
</dbReference>
<dbReference type="InterPro" id="IPR040442">
    <property type="entry name" value="Pyrv_kinase-like_dom_sf"/>
</dbReference>
<accession>A0A2P2C8Y0</accession>
<evidence type="ECO:0000256" key="1">
    <source>
        <dbReference type="ARBA" id="ARBA00005568"/>
    </source>
</evidence>
<evidence type="ECO:0000256" key="2">
    <source>
        <dbReference type="ARBA" id="ARBA00022723"/>
    </source>
</evidence>
<comment type="similarity">
    <text evidence="1">Belongs to the HpcH/HpaI aldolase family.</text>
</comment>
<dbReference type="EC" id="4.1.3.39" evidence="5"/>
<name>A0A2P2C8Y0_9ZZZZ</name>
<dbReference type="InterPro" id="IPR005000">
    <property type="entry name" value="Aldolase/citrate-lyase_domain"/>
</dbReference>
<reference evidence="5" key="1">
    <citation type="submission" date="2015-08" db="EMBL/GenBank/DDBJ databases">
        <authorList>
            <person name="Babu N.S."/>
            <person name="Beckwith C.J."/>
            <person name="Beseler K.G."/>
            <person name="Brison A."/>
            <person name="Carone J.V."/>
            <person name="Caskin T.P."/>
            <person name="Diamond M."/>
            <person name="Durham M.E."/>
            <person name="Foxe J.M."/>
            <person name="Go M."/>
            <person name="Henderson B.A."/>
            <person name="Jones I.B."/>
            <person name="McGettigan J.A."/>
            <person name="Micheletti S.J."/>
            <person name="Nasrallah M.E."/>
            <person name="Ortiz D."/>
            <person name="Piller C.R."/>
            <person name="Privatt S.R."/>
            <person name="Schneider S.L."/>
            <person name="Sharp S."/>
            <person name="Smith T.C."/>
            <person name="Stanton J.D."/>
            <person name="Ullery H.E."/>
            <person name="Wilson R.J."/>
            <person name="Serrano M.G."/>
            <person name="Buck G."/>
            <person name="Lee V."/>
            <person name="Wang Y."/>
            <person name="Carvalho R."/>
            <person name="Voegtly L."/>
            <person name="Shi R."/>
            <person name="Duckworth R."/>
            <person name="Johnson A."/>
            <person name="Loviza R."/>
            <person name="Walstead R."/>
            <person name="Shah Z."/>
            <person name="Kiflezghi M."/>
            <person name="Wade K."/>
            <person name="Ball S.L."/>
            <person name="Bradley K.W."/>
            <person name="Asai D.J."/>
            <person name="Bowman C.A."/>
            <person name="Russell D.A."/>
            <person name="Pope W.H."/>
            <person name="Jacobs-Sera D."/>
            <person name="Hendrix R.W."/>
            <person name="Hatfull G.F."/>
        </authorList>
    </citation>
    <scope>NUCLEOTIDE SEQUENCE</scope>
</reference>
<dbReference type="InterPro" id="IPR050251">
    <property type="entry name" value="HpcH-HpaI_aldolase"/>
</dbReference>
<dbReference type="AlphaFoldDB" id="A0A2P2C8Y0"/>
<proteinExistence type="inferred from homology"/>
<dbReference type="GO" id="GO:0005737">
    <property type="term" value="C:cytoplasm"/>
    <property type="evidence" value="ECO:0007669"/>
    <property type="project" value="TreeGrafter"/>
</dbReference>
<dbReference type="GO" id="GO:0016832">
    <property type="term" value="F:aldehyde-lyase activity"/>
    <property type="evidence" value="ECO:0007669"/>
    <property type="project" value="TreeGrafter"/>
</dbReference>
<evidence type="ECO:0000256" key="3">
    <source>
        <dbReference type="ARBA" id="ARBA00023239"/>
    </source>
</evidence>
<dbReference type="GO" id="GO:0008701">
    <property type="term" value="F:4-hydroxy-2-oxovalerate aldolase activity"/>
    <property type="evidence" value="ECO:0007669"/>
    <property type="project" value="UniProtKB-EC"/>
</dbReference>
<dbReference type="InterPro" id="IPR015813">
    <property type="entry name" value="Pyrv/PenolPyrv_kinase-like_dom"/>
</dbReference>
<feature type="domain" description="HpcH/HpaI aldolase/citrate lyase" evidence="4">
    <location>
        <begin position="31"/>
        <end position="243"/>
    </location>
</feature>
<dbReference type="GO" id="GO:0046872">
    <property type="term" value="F:metal ion binding"/>
    <property type="evidence" value="ECO:0007669"/>
    <property type="project" value="UniProtKB-KW"/>
</dbReference>
<dbReference type="Pfam" id="PF03328">
    <property type="entry name" value="HpcH_HpaI"/>
    <property type="match status" value="1"/>
</dbReference>
<organism evidence="5">
    <name type="scientific">metagenome</name>
    <dbReference type="NCBI Taxonomy" id="256318"/>
    <lineage>
        <taxon>unclassified sequences</taxon>
        <taxon>metagenomes</taxon>
    </lineage>
</organism>
<evidence type="ECO:0000313" key="5">
    <source>
        <dbReference type="EMBL" id="CUR58461.1"/>
    </source>
</evidence>
<dbReference type="PANTHER" id="PTHR30502:SF0">
    <property type="entry name" value="PHOSPHOENOLPYRUVATE CARBOXYLASE FAMILY PROTEIN"/>
    <property type="match status" value="1"/>
</dbReference>
<gene>
    <name evidence="5" type="ORF">NOCA250067</name>
</gene>